<sequence length="291" mass="33137">MHSYFRAVGFSGIRGKREMDRLIREVVTSCDEKIVVDEGDNRLFAELSRDFGYDTGITVCGAYDENDEFQAEYCFPFFRGTGITSGEDVVVERHAEKESFAGACDDVRIGVTLIFYLQNAGEYLDAKYKGALDGSRTTLTLSGLSVEGKVLLPVQKDLKQAEKEQQSVKKRCQLIHEARQGNEEAMESLTMEDMDTYSMISRRISKEDVFSIVESYFMPYGMECDRYNVLGEILEVTEARNTWTGEMLYQLTILCNDMQFDVCINQKDLMGVPQEGRRFKGIIWLQGAINF</sequence>
<proteinExistence type="predicted"/>
<protein>
    <submittedName>
        <fullName evidence="1">DUF3881 family protein</fullName>
    </submittedName>
</protein>
<dbReference type="AlphaFoldDB" id="A0A9D1T652"/>
<comment type="caution">
    <text evidence="1">The sequence shown here is derived from an EMBL/GenBank/DDBJ whole genome shotgun (WGS) entry which is preliminary data.</text>
</comment>
<accession>A0A9D1T652</accession>
<evidence type="ECO:0000313" key="2">
    <source>
        <dbReference type="Proteomes" id="UP000886723"/>
    </source>
</evidence>
<organism evidence="1 2">
    <name type="scientific">Candidatus Pullilachnospira stercoravium</name>
    <dbReference type="NCBI Taxonomy" id="2840913"/>
    <lineage>
        <taxon>Bacteria</taxon>
        <taxon>Bacillati</taxon>
        <taxon>Bacillota</taxon>
        <taxon>Clostridia</taxon>
        <taxon>Lachnospirales</taxon>
        <taxon>Lachnospiraceae</taxon>
        <taxon>Lachnospiraceae incertae sedis</taxon>
        <taxon>Candidatus Pullilachnospira</taxon>
    </lineage>
</organism>
<dbReference type="Proteomes" id="UP000886723">
    <property type="component" value="Unassembled WGS sequence"/>
</dbReference>
<evidence type="ECO:0000313" key="1">
    <source>
        <dbReference type="EMBL" id="HIV13285.1"/>
    </source>
</evidence>
<dbReference type="Pfam" id="PF12997">
    <property type="entry name" value="DUF3881"/>
    <property type="match status" value="1"/>
</dbReference>
<reference evidence="1" key="1">
    <citation type="submission" date="2020-10" db="EMBL/GenBank/DDBJ databases">
        <authorList>
            <person name="Gilroy R."/>
        </authorList>
    </citation>
    <scope>NUCLEOTIDE SEQUENCE</scope>
    <source>
        <strain evidence="1">ChiBcec2-4451</strain>
    </source>
</reference>
<name>A0A9D1T652_9FIRM</name>
<dbReference type="InterPro" id="IPR024541">
    <property type="entry name" value="DUF3881"/>
</dbReference>
<reference evidence="1" key="2">
    <citation type="journal article" date="2021" name="PeerJ">
        <title>Extensive microbial diversity within the chicken gut microbiome revealed by metagenomics and culture.</title>
        <authorList>
            <person name="Gilroy R."/>
            <person name="Ravi A."/>
            <person name="Getino M."/>
            <person name="Pursley I."/>
            <person name="Horton D.L."/>
            <person name="Alikhan N.F."/>
            <person name="Baker D."/>
            <person name="Gharbi K."/>
            <person name="Hall N."/>
            <person name="Watson M."/>
            <person name="Adriaenssens E.M."/>
            <person name="Foster-Nyarko E."/>
            <person name="Jarju S."/>
            <person name="Secka A."/>
            <person name="Antonio M."/>
            <person name="Oren A."/>
            <person name="Chaudhuri R.R."/>
            <person name="La Ragione R."/>
            <person name="Hildebrand F."/>
            <person name="Pallen M.J."/>
        </authorList>
    </citation>
    <scope>NUCLEOTIDE SEQUENCE</scope>
    <source>
        <strain evidence="1">ChiBcec2-4451</strain>
    </source>
</reference>
<gene>
    <name evidence="1" type="ORF">IAA63_09135</name>
</gene>
<dbReference type="EMBL" id="DVON01000192">
    <property type="protein sequence ID" value="HIV13285.1"/>
    <property type="molecule type" value="Genomic_DNA"/>
</dbReference>